<dbReference type="InterPro" id="IPR005829">
    <property type="entry name" value="Sugar_transporter_CS"/>
</dbReference>
<evidence type="ECO:0000256" key="4">
    <source>
        <dbReference type="ARBA" id="ARBA00022692"/>
    </source>
</evidence>
<dbReference type="PROSITE" id="PS00216">
    <property type="entry name" value="SUGAR_TRANSPORT_1"/>
    <property type="match status" value="1"/>
</dbReference>
<accession>A0A1G7APB1</accession>
<feature type="transmembrane region" description="Helical" evidence="7">
    <location>
        <begin position="217"/>
        <end position="237"/>
    </location>
</feature>
<reference evidence="10" key="1">
    <citation type="submission" date="2016-10" db="EMBL/GenBank/DDBJ databases">
        <authorList>
            <person name="Varghese N."/>
            <person name="Submissions S."/>
        </authorList>
    </citation>
    <scope>NUCLEOTIDE SEQUENCE [LARGE SCALE GENOMIC DNA]</scope>
    <source>
        <strain evidence="10">DSM 10146</strain>
    </source>
</reference>
<dbReference type="InterPro" id="IPR036259">
    <property type="entry name" value="MFS_trans_sf"/>
</dbReference>
<dbReference type="AlphaFoldDB" id="A0A1G7APB1"/>
<protein>
    <submittedName>
        <fullName evidence="9">Predicted arabinose efflux permease, MFS family</fullName>
    </submittedName>
</protein>
<keyword evidence="5 7" id="KW-1133">Transmembrane helix</keyword>
<feature type="transmembrane region" description="Helical" evidence="7">
    <location>
        <begin position="174"/>
        <end position="196"/>
    </location>
</feature>
<keyword evidence="4 7" id="KW-0812">Transmembrane</keyword>
<dbReference type="InterPro" id="IPR050171">
    <property type="entry name" value="MFS_Transporters"/>
</dbReference>
<feature type="transmembrane region" description="Helical" evidence="7">
    <location>
        <begin position="281"/>
        <end position="298"/>
    </location>
</feature>
<evidence type="ECO:0000313" key="9">
    <source>
        <dbReference type="EMBL" id="SDE16540.1"/>
    </source>
</evidence>
<feature type="transmembrane region" description="Helical" evidence="7">
    <location>
        <begin position="304"/>
        <end position="323"/>
    </location>
</feature>
<keyword evidence="10" id="KW-1185">Reference proteome</keyword>
<feature type="transmembrane region" description="Helical" evidence="7">
    <location>
        <begin position="12"/>
        <end position="30"/>
    </location>
</feature>
<proteinExistence type="predicted"/>
<dbReference type="OrthoDB" id="9800416at2"/>
<feature type="domain" description="Major facilitator superfamily (MFS) profile" evidence="8">
    <location>
        <begin position="16"/>
        <end position="396"/>
    </location>
</feature>
<dbReference type="SUPFAM" id="SSF103473">
    <property type="entry name" value="MFS general substrate transporter"/>
    <property type="match status" value="1"/>
</dbReference>
<sequence length="400" mass="40992">MTTTEQTTESVRGALPFATAAFAFLVTMMGTTMPTPIYAFYMQAYGLSQLWVTVIYAIYAGGVVAALLITGTWSDQIGRKPPLFAGLAFALASSLLFAVSHGLGPILLARLLSGLSAGIFASTATAMIMDLVPLGREKLGVLTATAANMGGLGLGPMLAGVVANGAAAPMVTPYLIHVALLCIAGLLLVTVPESVARVARPDLSPQRPALPREVVPAFIPAALLALAAFMVAGFYSAVVPGFLSKVMGLHSPALIGVLTGFFFICSTLGQALATHLPARGQLGQSCAMLIVGVGTVAVAFQGEWLALLTLGTLITGMGHGFVFRSGLGALGQAAPAHRRGGVIALYFVVCYLAISVPVIGVGLLSAALPLKPVSVGFAALSVAFSFAALLWLRRGAVARP</sequence>
<comment type="subcellular location">
    <subcellularLocation>
        <location evidence="1">Cell membrane</location>
        <topology evidence="1">Multi-pass membrane protein</topology>
    </subcellularLocation>
</comment>
<gene>
    <name evidence="9" type="ORF">SAMN04488105_101286</name>
</gene>
<keyword evidence="3" id="KW-1003">Cell membrane</keyword>
<dbReference type="Gene3D" id="1.20.1250.20">
    <property type="entry name" value="MFS general substrate transporter like domains"/>
    <property type="match status" value="1"/>
</dbReference>
<feature type="transmembrane region" description="Helical" evidence="7">
    <location>
        <begin position="343"/>
        <end position="367"/>
    </location>
</feature>
<feature type="transmembrane region" description="Helical" evidence="7">
    <location>
        <begin position="109"/>
        <end position="132"/>
    </location>
</feature>
<evidence type="ECO:0000313" key="10">
    <source>
        <dbReference type="Proteomes" id="UP000198994"/>
    </source>
</evidence>
<evidence type="ECO:0000256" key="1">
    <source>
        <dbReference type="ARBA" id="ARBA00004651"/>
    </source>
</evidence>
<evidence type="ECO:0000259" key="8">
    <source>
        <dbReference type="PROSITE" id="PS50850"/>
    </source>
</evidence>
<dbReference type="PANTHER" id="PTHR23517">
    <property type="entry name" value="RESISTANCE PROTEIN MDTM, PUTATIVE-RELATED-RELATED"/>
    <property type="match status" value="1"/>
</dbReference>
<dbReference type="RefSeq" id="WP_089954491.1">
    <property type="nucleotide sequence ID" value="NZ_FNAV01000001.1"/>
</dbReference>
<feature type="transmembrane region" description="Helical" evidence="7">
    <location>
        <begin position="249"/>
        <end position="269"/>
    </location>
</feature>
<evidence type="ECO:0000256" key="3">
    <source>
        <dbReference type="ARBA" id="ARBA00022475"/>
    </source>
</evidence>
<keyword evidence="6 7" id="KW-0472">Membrane</keyword>
<evidence type="ECO:0000256" key="5">
    <source>
        <dbReference type="ARBA" id="ARBA00022989"/>
    </source>
</evidence>
<keyword evidence="2" id="KW-0813">Transport</keyword>
<dbReference type="Proteomes" id="UP000198994">
    <property type="component" value="Unassembled WGS sequence"/>
</dbReference>
<feature type="transmembrane region" description="Helical" evidence="7">
    <location>
        <begin position="139"/>
        <end position="162"/>
    </location>
</feature>
<dbReference type="GO" id="GO:0005886">
    <property type="term" value="C:plasma membrane"/>
    <property type="evidence" value="ECO:0007669"/>
    <property type="project" value="UniProtKB-SubCell"/>
</dbReference>
<dbReference type="PANTHER" id="PTHR23517:SF13">
    <property type="entry name" value="MAJOR FACILITATOR SUPERFAMILY MFS_1"/>
    <property type="match status" value="1"/>
</dbReference>
<dbReference type="STRING" id="282683.SAMN04488105_101286"/>
<dbReference type="Pfam" id="PF07690">
    <property type="entry name" value="MFS_1"/>
    <property type="match status" value="1"/>
</dbReference>
<dbReference type="PROSITE" id="PS50850">
    <property type="entry name" value="MFS"/>
    <property type="match status" value="1"/>
</dbReference>
<feature type="transmembrane region" description="Helical" evidence="7">
    <location>
        <begin position="83"/>
        <end position="103"/>
    </location>
</feature>
<dbReference type="InterPro" id="IPR011701">
    <property type="entry name" value="MFS"/>
</dbReference>
<evidence type="ECO:0000256" key="2">
    <source>
        <dbReference type="ARBA" id="ARBA00022448"/>
    </source>
</evidence>
<dbReference type="EMBL" id="FNAV01000001">
    <property type="protein sequence ID" value="SDE16540.1"/>
    <property type="molecule type" value="Genomic_DNA"/>
</dbReference>
<feature type="transmembrane region" description="Helical" evidence="7">
    <location>
        <begin position="50"/>
        <end position="71"/>
    </location>
</feature>
<dbReference type="GO" id="GO:0022857">
    <property type="term" value="F:transmembrane transporter activity"/>
    <property type="evidence" value="ECO:0007669"/>
    <property type="project" value="InterPro"/>
</dbReference>
<dbReference type="InterPro" id="IPR020846">
    <property type="entry name" value="MFS_dom"/>
</dbReference>
<name>A0A1G7APB1_9RHOB</name>
<evidence type="ECO:0000256" key="6">
    <source>
        <dbReference type="ARBA" id="ARBA00023136"/>
    </source>
</evidence>
<feature type="transmembrane region" description="Helical" evidence="7">
    <location>
        <begin position="373"/>
        <end position="392"/>
    </location>
</feature>
<organism evidence="9 10">
    <name type="scientific">Salipiger thiooxidans</name>
    <dbReference type="NCBI Taxonomy" id="282683"/>
    <lineage>
        <taxon>Bacteria</taxon>
        <taxon>Pseudomonadati</taxon>
        <taxon>Pseudomonadota</taxon>
        <taxon>Alphaproteobacteria</taxon>
        <taxon>Rhodobacterales</taxon>
        <taxon>Roseobacteraceae</taxon>
        <taxon>Salipiger</taxon>
    </lineage>
</organism>
<evidence type="ECO:0000256" key="7">
    <source>
        <dbReference type="SAM" id="Phobius"/>
    </source>
</evidence>